<dbReference type="RefSeq" id="XP_046593657.1">
    <property type="nucleotide sequence ID" value="XM_046737701.1"/>
</dbReference>
<accession>A0ABM3G053</accession>
<dbReference type="InterPro" id="IPR039871">
    <property type="entry name" value="FAM8A1"/>
</dbReference>
<evidence type="ECO:0000256" key="3">
    <source>
        <dbReference type="ARBA" id="ARBA00022989"/>
    </source>
</evidence>
<evidence type="ECO:0000256" key="1">
    <source>
        <dbReference type="ARBA" id="ARBA00004141"/>
    </source>
</evidence>
<feature type="transmembrane region" description="Helical" evidence="6">
    <location>
        <begin position="181"/>
        <end position="203"/>
    </location>
</feature>
<feature type="region of interest" description="Disordered" evidence="5">
    <location>
        <begin position="137"/>
        <end position="165"/>
    </location>
</feature>
<keyword evidence="4 6" id="KW-0472">Membrane</keyword>
<comment type="subcellular location">
    <subcellularLocation>
        <location evidence="1">Membrane</location>
        <topology evidence="1">Multi-pass membrane protein</topology>
    </subcellularLocation>
</comment>
<dbReference type="InterPro" id="IPR010432">
    <property type="entry name" value="RDD"/>
</dbReference>
<evidence type="ECO:0000313" key="9">
    <source>
        <dbReference type="RefSeq" id="XP_046593657.1"/>
    </source>
</evidence>
<feature type="compositionally biased region" description="Polar residues" evidence="5">
    <location>
        <begin position="60"/>
        <end position="73"/>
    </location>
</feature>
<feature type="region of interest" description="Disordered" evidence="5">
    <location>
        <begin position="46"/>
        <end position="76"/>
    </location>
</feature>
<keyword evidence="2 6" id="KW-0812">Transmembrane</keyword>
<organism evidence="8 9">
    <name type="scientific">Neodiprion lecontei</name>
    <name type="common">Redheaded pine sawfly</name>
    <dbReference type="NCBI Taxonomy" id="441921"/>
    <lineage>
        <taxon>Eukaryota</taxon>
        <taxon>Metazoa</taxon>
        <taxon>Ecdysozoa</taxon>
        <taxon>Arthropoda</taxon>
        <taxon>Hexapoda</taxon>
        <taxon>Insecta</taxon>
        <taxon>Pterygota</taxon>
        <taxon>Neoptera</taxon>
        <taxon>Endopterygota</taxon>
        <taxon>Hymenoptera</taxon>
        <taxon>Tenthredinoidea</taxon>
        <taxon>Diprionidae</taxon>
        <taxon>Diprioninae</taxon>
        <taxon>Neodiprion</taxon>
    </lineage>
</organism>
<reference evidence="9" key="1">
    <citation type="submission" date="2025-08" db="UniProtKB">
        <authorList>
            <consortium name="RefSeq"/>
        </authorList>
    </citation>
    <scope>IDENTIFICATION</scope>
    <source>
        <tissue evidence="9">Thorax and Abdomen</tissue>
    </source>
</reference>
<feature type="domain" description="RDD" evidence="7">
    <location>
        <begin position="175"/>
        <end position="284"/>
    </location>
</feature>
<feature type="compositionally biased region" description="Basic and acidic residues" evidence="5">
    <location>
        <begin position="46"/>
        <end position="59"/>
    </location>
</feature>
<keyword evidence="3 6" id="KW-1133">Transmembrane helix</keyword>
<gene>
    <name evidence="9" type="primary">LOC107226252</name>
</gene>
<evidence type="ECO:0000256" key="5">
    <source>
        <dbReference type="SAM" id="MobiDB-lite"/>
    </source>
</evidence>
<dbReference type="PANTHER" id="PTHR13659:SF5">
    <property type="entry name" value="PROTEIN FAM8A1"/>
    <property type="match status" value="1"/>
</dbReference>
<name>A0ABM3G053_NEOLC</name>
<evidence type="ECO:0000256" key="2">
    <source>
        <dbReference type="ARBA" id="ARBA00022692"/>
    </source>
</evidence>
<protein>
    <submittedName>
        <fullName evidence="9">Protein FAM8A1 isoform X1</fullName>
    </submittedName>
</protein>
<evidence type="ECO:0000256" key="4">
    <source>
        <dbReference type="ARBA" id="ARBA00023136"/>
    </source>
</evidence>
<dbReference type="PANTHER" id="PTHR13659">
    <property type="entry name" value="AUTOSOMAL HIGHLY CONSERVED PROTEIN"/>
    <property type="match status" value="1"/>
</dbReference>
<feature type="compositionally biased region" description="Polar residues" evidence="5">
    <location>
        <begin position="137"/>
        <end position="146"/>
    </location>
</feature>
<proteinExistence type="predicted"/>
<dbReference type="Pfam" id="PF06271">
    <property type="entry name" value="RDD"/>
    <property type="match status" value="1"/>
</dbReference>
<sequence>MRDSKFYSKHKSLLGHDNAAVTIVIRNRIRRLCELLFTRTNKRTTMLEDENKSSEDRNPNESATQPQNTQTSAVKERSEYFEKLEKWLQEAYVCQSVAAMFPYYVMSTQMLNPTTGVNPFQQVPSNAGFATASNVQANADVNSPETNEGLRLRRPPDTAGIPRPPGAEGFEYRIPPLWKRFFAEFIDFMVLFFLKLSITFIAVDFFDFIDIERYDLDMIQKNLRIDYEMALEMTSGILILELIHRIIVCIFEALWLQHGINGCIGGATPGKIVMGLRVVQCRNVTPIERPDGSDLVFITPGTDLGFPLSLGRSIVKNLILAFLFPISFALFFFRFNRTGYDLVCNSIVIECPYRDRANNRARQQQQ</sequence>
<dbReference type="GeneID" id="107226252"/>
<evidence type="ECO:0000256" key="6">
    <source>
        <dbReference type="SAM" id="Phobius"/>
    </source>
</evidence>
<evidence type="ECO:0000313" key="8">
    <source>
        <dbReference type="Proteomes" id="UP000829291"/>
    </source>
</evidence>
<feature type="transmembrane region" description="Helical" evidence="6">
    <location>
        <begin position="314"/>
        <end position="333"/>
    </location>
</feature>
<evidence type="ECO:0000259" key="7">
    <source>
        <dbReference type="Pfam" id="PF06271"/>
    </source>
</evidence>
<dbReference type="Proteomes" id="UP000829291">
    <property type="component" value="Chromosome 4"/>
</dbReference>
<keyword evidence="8" id="KW-1185">Reference proteome</keyword>